<evidence type="ECO:0000313" key="1">
    <source>
        <dbReference type="EMBL" id="SFS61118.1"/>
    </source>
</evidence>
<name>A0A1I6R9D1_9BACL</name>
<dbReference type="RefSeq" id="WP_091836086.1">
    <property type="nucleotide sequence ID" value="NZ_FPAA01000004.1"/>
</dbReference>
<dbReference type="Proteomes" id="UP000198660">
    <property type="component" value="Unassembled WGS sequence"/>
</dbReference>
<dbReference type="AlphaFoldDB" id="A0A1I6R9D1"/>
<protein>
    <submittedName>
        <fullName evidence="1">Uncharacterized protein</fullName>
    </submittedName>
</protein>
<organism evidence="1 2">
    <name type="scientific">Marininema halotolerans</name>
    <dbReference type="NCBI Taxonomy" id="1155944"/>
    <lineage>
        <taxon>Bacteria</taxon>
        <taxon>Bacillati</taxon>
        <taxon>Bacillota</taxon>
        <taxon>Bacilli</taxon>
        <taxon>Bacillales</taxon>
        <taxon>Thermoactinomycetaceae</taxon>
        <taxon>Marininema</taxon>
    </lineage>
</organism>
<evidence type="ECO:0000313" key="2">
    <source>
        <dbReference type="Proteomes" id="UP000198660"/>
    </source>
</evidence>
<gene>
    <name evidence="1" type="ORF">SAMN05444972_104273</name>
</gene>
<keyword evidence="2" id="KW-1185">Reference proteome</keyword>
<sequence length="157" mass="17393">MSTSNFLVSISNDIQVQLYFSNAGSGVIGPGVLRFNLGILGNINEETGFVIPYPTIQALFDRTFGVAWNKRLLIERGQKVPESLFPPRFVRFIPSSENLARVVGITLAPIIRKRFNKNLTFVRVITLTNPGLIGTSATYFIKGVSPSHVKKNIELLD</sequence>
<reference evidence="2" key="1">
    <citation type="submission" date="2016-10" db="EMBL/GenBank/DDBJ databases">
        <authorList>
            <person name="Varghese N."/>
            <person name="Submissions S."/>
        </authorList>
    </citation>
    <scope>NUCLEOTIDE SEQUENCE [LARGE SCALE GENOMIC DNA]</scope>
    <source>
        <strain evidence="2">DSM 45789</strain>
    </source>
</reference>
<dbReference type="EMBL" id="FPAA01000004">
    <property type="protein sequence ID" value="SFS61118.1"/>
    <property type="molecule type" value="Genomic_DNA"/>
</dbReference>
<proteinExistence type="predicted"/>
<accession>A0A1I6R9D1</accession>